<dbReference type="OrthoDB" id="5453155at2"/>
<gene>
    <name evidence="2" type="ordered locus">Desal_0608</name>
</gene>
<keyword evidence="1" id="KW-0472">Membrane</keyword>
<dbReference type="AlphaFoldDB" id="C6BXW6"/>
<dbReference type="GO" id="GO:0016788">
    <property type="term" value="F:hydrolase activity, acting on ester bonds"/>
    <property type="evidence" value="ECO:0007669"/>
    <property type="project" value="UniProtKB-ARBA"/>
</dbReference>
<dbReference type="STRING" id="526222.Desal_0608"/>
<name>C6BXW6_MARSD</name>
<dbReference type="KEGG" id="dsa:Desal_0608"/>
<keyword evidence="1" id="KW-0812">Transmembrane</keyword>
<protein>
    <submittedName>
        <fullName evidence="2">Uncharacterized protein</fullName>
    </submittedName>
</protein>
<evidence type="ECO:0000313" key="3">
    <source>
        <dbReference type="Proteomes" id="UP000002601"/>
    </source>
</evidence>
<feature type="transmembrane region" description="Helical" evidence="1">
    <location>
        <begin position="12"/>
        <end position="32"/>
    </location>
</feature>
<dbReference type="RefSeq" id="WP_015850493.1">
    <property type="nucleotide sequence ID" value="NC_012881.1"/>
</dbReference>
<evidence type="ECO:0000313" key="2">
    <source>
        <dbReference type="EMBL" id="ACS78674.1"/>
    </source>
</evidence>
<reference evidence="2 3" key="1">
    <citation type="submission" date="2009-06" db="EMBL/GenBank/DDBJ databases">
        <title>Complete sequence of Desulfovibrio salexigens DSM 2638.</title>
        <authorList>
            <consortium name="US DOE Joint Genome Institute"/>
            <person name="Lucas S."/>
            <person name="Copeland A."/>
            <person name="Lapidus A."/>
            <person name="Glavina del Rio T."/>
            <person name="Tice H."/>
            <person name="Bruce D."/>
            <person name="Goodwin L."/>
            <person name="Pitluck S."/>
            <person name="Munk A.C."/>
            <person name="Brettin T."/>
            <person name="Detter J.C."/>
            <person name="Han C."/>
            <person name="Tapia R."/>
            <person name="Larimer F."/>
            <person name="Land M."/>
            <person name="Hauser L."/>
            <person name="Kyrpides N."/>
            <person name="Anderson I."/>
            <person name="Wall J.D."/>
            <person name="Arkin A.P."/>
            <person name="Dehal P."/>
            <person name="Chivian D."/>
            <person name="Giles B."/>
            <person name="Hazen T.C."/>
        </authorList>
    </citation>
    <scope>NUCLEOTIDE SEQUENCE [LARGE SCALE GENOMIC DNA]</scope>
    <source>
        <strain evidence="3">ATCC 14822 / DSM 2638 / NCIMB 8403 / VKM B-1763</strain>
    </source>
</reference>
<proteinExistence type="predicted"/>
<dbReference type="HOGENOM" id="CLU_665026_0_0_7"/>
<evidence type="ECO:0000256" key="1">
    <source>
        <dbReference type="SAM" id="Phobius"/>
    </source>
</evidence>
<keyword evidence="1" id="KW-1133">Transmembrane helix</keyword>
<accession>C6BXW6</accession>
<dbReference type="Proteomes" id="UP000002601">
    <property type="component" value="Chromosome"/>
</dbReference>
<dbReference type="Gene3D" id="3.40.50.1110">
    <property type="entry name" value="SGNH hydrolase"/>
    <property type="match status" value="1"/>
</dbReference>
<dbReference type="EMBL" id="CP001649">
    <property type="protein sequence ID" value="ACS78674.1"/>
    <property type="molecule type" value="Genomic_DNA"/>
</dbReference>
<dbReference type="eggNOG" id="ENOG50318ZH">
    <property type="taxonomic scope" value="Bacteria"/>
</dbReference>
<organism evidence="2 3">
    <name type="scientific">Maridesulfovibrio salexigens (strain ATCC 14822 / DSM 2638 / NCIMB 8403 / VKM B-1763)</name>
    <name type="common">Desulfovibrio salexigens</name>
    <dbReference type="NCBI Taxonomy" id="526222"/>
    <lineage>
        <taxon>Bacteria</taxon>
        <taxon>Pseudomonadati</taxon>
        <taxon>Thermodesulfobacteriota</taxon>
        <taxon>Desulfovibrionia</taxon>
        <taxon>Desulfovibrionales</taxon>
        <taxon>Desulfovibrionaceae</taxon>
        <taxon>Maridesulfovibrio</taxon>
    </lineage>
</organism>
<sequence>MNYNKIKNFSINTILILVSILVCCWLIDKFVFNGILSNLPLNRHEFVERPLRVFAQSSKKDLIPQNDYIGIIGDSYAQGKGDWLLEADKTKNSPFNAAHILHDLSGYDVVSFGRSGADNPKAVAQFVDTLDYASHFSGLPLSAPKQCLVYFYAGNDLRDNMTRMEVSYKGYDISKVNDPEYFQNFLASFVESEKSYSIVKWSPSLTYMTRILFAKINSAAASFAGAKSEDNSKHDWPYQDANIIKLTDTTVKPNFPRLDMLTLNLTQNEIKLGLYIFEQSLIFLKNNYPDTIFYVVYVPSVLECYEYESDLVIGDRTGNKVNVDEAMRIAQQVENSVQEIAQNQNLLYFDTLPYLRKAAKHEMLHGPVDVGHLNQKGYTVLGEALNKFIAEINASGNIRKQ</sequence>
<dbReference type="SUPFAM" id="SSF52266">
    <property type="entry name" value="SGNH hydrolase"/>
    <property type="match status" value="1"/>
</dbReference>
<dbReference type="InterPro" id="IPR036514">
    <property type="entry name" value="SGNH_hydro_sf"/>
</dbReference>
<keyword evidence="3" id="KW-1185">Reference proteome</keyword>